<dbReference type="EMBL" id="BAABIQ010000005">
    <property type="protein sequence ID" value="GAA4781910.1"/>
    <property type="molecule type" value="Genomic_DNA"/>
</dbReference>
<proteinExistence type="predicted"/>
<comment type="caution">
    <text evidence="1">The sequence shown here is derived from an EMBL/GenBank/DDBJ whole genome shotgun (WGS) entry which is preliminary data.</text>
</comment>
<name>A0ABP9AJD6_9SPHI</name>
<evidence type="ECO:0000313" key="1">
    <source>
        <dbReference type="EMBL" id="GAA4781910.1"/>
    </source>
</evidence>
<dbReference type="Proteomes" id="UP001501411">
    <property type="component" value="Unassembled WGS sequence"/>
</dbReference>
<accession>A0ABP9AJD6</accession>
<evidence type="ECO:0000313" key="2">
    <source>
        <dbReference type="Proteomes" id="UP001501411"/>
    </source>
</evidence>
<protein>
    <submittedName>
        <fullName evidence="1">Uncharacterized protein</fullName>
    </submittedName>
</protein>
<reference evidence="2" key="1">
    <citation type="journal article" date="2019" name="Int. J. Syst. Evol. Microbiol.">
        <title>The Global Catalogue of Microorganisms (GCM) 10K type strain sequencing project: providing services to taxonomists for standard genome sequencing and annotation.</title>
        <authorList>
            <consortium name="The Broad Institute Genomics Platform"/>
            <consortium name="The Broad Institute Genome Sequencing Center for Infectious Disease"/>
            <person name="Wu L."/>
            <person name="Ma J."/>
        </authorList>
    </citation>
    <scope>NUCLEOTIDE SEQUENCE [LARGE SCALE GENOMIC DNA]</scope>
    <source>
        <strain evidence="2">JCM 18200</strain>
    </source>
</reference>
<sequence>METASGKSLLIAPASEYYLNNKDFTARRFFLFTISGNNISEGRIVEFIGKSFNVEENIDALLINYDQDVITDFNGGIFQYDVNYNNITNKTYNNGTLSKQNASIINGNKNFHCCPVKFPMFLQNMLGFT</sequence>
<keyword evidence="2" id="KW-1185">Reference proteome</keyword>
<gene>
    <name evidence="1" type="ORF">GCM10023231_06890</name>
</gene>
<organism evidence="1 2">
    <name type="scientific">Olivibacter ginsenosidimutans</name>
    <dbReference type="NCBI Taxonomy" id="1176537"/>
    <lineage>
        <taxon>Bacteria</taxon>
        <taxon>Pseudomonadati</taxon>
        <taxon>Bacteroidota</taxon>
        <taxon>Sphingobacteriia</taxon>
        <taxon>Sphingobacteriales</taxon>
        <taxon>Sphingobacteriaceae</taxon>
        <taxon>Olivibacter</taxon>
    </lineage>
</organism>